<comment type="caution">
    <text evidence="1">The sequence shown here is derived from an EMBL/GenBank/DDBJ whole genome shotgun (WGS) entry which is preliminary data.</text>
</comment>
<dbReference type="Pfam" id="PF13432">
    <property type="entry name" value="TPR_16"/>
    <property type="match status" value="1"/>
</dbReference>
<evidence type="ECO:0000313" key="1">
    <source>
        <dbReference type="EMBL" id="CAB9509889.1"/>
    </source>
</evidence>
<protein>
    <submittedName>
        <fullName evidence="1">P4Hc</fullName>
    </submittedName>
</protein>
<dbReference type="Proteomes" id="UP001153069">
    <property type="component" value="Unassembled WGS sequence"/>
</dbReference>
<dbReference type="AlphaFoldDB" id="A0A9N8DWQ4"/>
<keyword evidence="2" id="KW-1185">Reference proteome</keyword>
<dbReference type="EMBL" id="CAICTM010000408">
    <property type="protein sequence ID" value="CAB9509889.1"/>
    <property type="molecule type" value="Genomic_DNA"/>
</dbReference>
<evidence type="ECO:0000313" key="2">
    <source>
        <dbReference type="Proteomes" id="UP001153069"/>
    </source>
</evidence>
<accession>A0A9N8DWQ4</accession>
<sequence>MTISRLSSLKLLTALTFTSWGLTIIISLATPAAGSTGSSTVPVPPFLRYLTESDLNAARQLAKDRHEQAVKDALTNFPIDDIPCSPEDDQATVANTPVKEHPVTLSSKLPDFHDELPSSIFESLKPLLTREECAHVIQMADEHFGGNEWTALPAGEYKMRGFKLKDVPAIREFIVEVFRKRFIPIVQHTNPKFAASIADLALDNCYLMKFTPATGARMDIHCDDGCLSFTIQMNPREEYVGGGTWFEGLADARGDTDNHAAGIVKMDVGHVHFRAGAIRHCGFTITEGKRYVIGGFGIHRSKTEHVRLLMRGNTDDEMQLSLPAVVALNPEYDEGYAMLAHDWDVRQGRADDAKEVLEYCLEHVNPKCSKVAFSLGVRHYRREGKHDKVMDCMKIVLQYDPYDVLAMAAMADAASEVGDVAVEKEMYERIVQVAGVSPERKANAYRDLGLLHKGRDLQVEIDCYQKAVEAHDNYHARYSLGRALFQAGELEKARESFLAAYSQDDTSVGALKAIYRTAKTILEKDASLSDSDDLAKAQRMIELVGGEENHSKIQSMMANPFGTLPLPQ</sequence>
<name>A0A9N8DWQ4_9STRA</name>
<reference evidence="1" key="1">
    <citation type="submission" date="2020-06" db="EMBL/GenBank/DDBJ databases">
        <authorList>
            <consortium name="Plant Systems Biology data submission"/>
        </authorList>
    </citation>
    <scope>NUCLEOTIDE SEQUENCE</scope>
    <source>
        <strain evidence="1">D6</strain>
    </source>
</reference>
<dbReference type="SUPFAM" id="SSF48452">
    <property type="entry name" value="TPR-like"/>
    <property type="match status" value="1"/>
</dbReference>
<organism evidence="1 2">
    <name type="scientific">Seminavis robusta</name>
    <dbReference type="NCBI Taxonomy" id="568900"/>
    <lineage>
        <taxon>Eukaryota</taxon>
        <taxon>Sar</taxon>
        <taxon>Stramenopiles</taxon>
        <taxon>Ochrophyta</taxon>
        <taxon>Bacillariophyta</taxon>
        <taxon>Bacillariophyceae</taxon>
        <taxon>Bacillariophycidae</taxon>
        <taxon>Naviculales</taxon>
        <taxon>Naviculaceae</taxon>
        <taxon>Seminavis</taxon>
    </lineage>
</organism>
<gene>
    <name evidence="1" type="ORF">SEMRO_409_G137170.1</name>
</gene>
<dbReference type="Gene3D" id="1.25.40.10">
    <property type="entry name" value="Tetratricopeptide repeat domain"/>
    <property type="match status" value="1"/>
</dbReference>
<dbReference type="InterPro" id="IPR011990">
    <property type="entry name" value="TPR-like_helical_dom_sf"/>
</dbReference>
<dbReference type="OrthoDB" id="69177at2759"/>
<proteinExistence type="predicted"/>
<dbReference type="Gene3D" id="2.60.120.620">
    <property type="entry name" value="q2cbj1_9rhob like domain"/>
    <property type="match status" value="1"/>
</dbReference>